<feature type="region of interest" description="Disordered" evidence="1">
    <location>
        <begin position="1"/>
        <end position="86"/>
    </location>
</feature>
<feature type="compositionally biased region" description="Basic and acidic residues" evidence="1">
    <location>
        <begin position="1"/>
        <end position="20"/>
    </location>
</feature>
<keyword evidence="4" id="KW-1185">Reference proteome</keyword>
<keyword evidence="2" id="KW-1133">Transmembrane helix</keyword>
<evidence type="ECO:0000313" key="3">
    <source>
        <dbReference type="EMBL" id="MTH65028.1"/>
    </source>
</evidence>
<keyword evidence="2" id="KW-0472">Membrane</keyword>
<accession>A0A6L6IZL9</accession>
<sequence length="291" mass="32193">MAGHPCRDAGRAGACNDRRARAGHPHHRHDLGQILQGRRHRGRTGRIAGHQAPGPRTDAGRRRYSGRRRSGRQRPHAGTDPRDVSQGAFRHRLCQTQGPPDGPDLRDRGQPGHLDLFPLGHGAAICPALPGRRLTRHIAGAKGWLHWLFESTLLVKSVFALFEIAAGLGLRLVPHARIADLTGWLAHNQLIEGRHGPIFTRLSAELAGFSGASQHFYALYLLAHGAIKLIIIVMLMRKLAFAYPLGIVVFAGFIVMQMHRWTDTGSPALLALSVLDATVIWLTWREWRAVR</sequence>
<dbReference type="Proteomes" id="UP000478740">
    <property type="component" value="Unassembled WGS sequence"/>
</dbReference>
<name>A0A6L6IZL9_9RHOB</name>
<evidence type="ECO:0000256" key="2">
    <source>
        <dbReference type="SAM" id="Phobius"/>
    </source>
</evidence>
<feature type="compositionally biased region" description="Basic residues" evidence="1">
    <location>
        <begin position="62"/>
        <end position="75"/>
    </location>
</feature>
<dbReference type="AlphaFoldDB" id="A0A6L6IZL9"/>
<comment type="caution">
    <text evidence="3">The sequence shown here is derived from an EMBL/GenBank/DDBJ whole genome shotgun (WGS) entry which is preliminary data.</text>
</comment>
<dbReference type="InterPro" id="IPR021125">
    <property type="entry name" value="DUF2127"/>
</dbReference>
<dbReference type="Pfam" id="PF09900">
    <property type="entry name" value="DUF2127"/>
    <property type="match status" value="1"/>
</dbReference>
<evidence type="ECO:0000256" key="1">
    <source>
        <dbReference type="SAM" id="MobiDB-lite"/>
    </source>
</evidence>
<feature type="transmembrane region" description="Helical" evidence="2">
    <location>
        <begin position="265"/>
        <end position="284"/>
    </location>
</feature>
<dbReference type="EMBL" id="WMII01000010">
    <property type="protein sequence ID" value="MTH65028.1"/>
    <property type="molecule type" value="Genomic_DNA"/>
</dbReference>
<protein>
    <submittedName>
        <fullName evidence="3">DUF2127 domain-containing protein</fullName>
    </submittedName>
</protein>
<reference evidence="3 4" key="1">
    <citation type="submission" date="2019-11" db="EMBL/GenBank/DDBJ databases">
        <authorList>
            <person name="Dong K."/>
        </authorList>
    </citation>
    <scope>NUCLEOTIDE SEQUENCE [LARGE SCALE GENOMIC DNA]</scope>
    <source>
        <strain evidence="3 4">DK608</strain>
    </source>
</reference>
<feature type="transmembrane region" description="Helical" evidence="2">
    <location>
        <begin position="216"/>
        <end position="235"/>
    </location>
</feature>
<gene>
    <name evidence="3" type="ORF">GL284_12200</name>
</gene>
<proteinExistence type="predicted"/>
<feature type="transmembrane region" description="Helical" evidence="2">
    <location>
        <begin position="242"/>
        <end position="259"/>
    </location>
</feature>
<keyword evidence="2" id="KW-0812">Transmembrane</keyword>
<evidence type="ECO:0000313" key="4">
    <source>
        <dbReference type="Proteomes" id="UP000478740"/>
    </source>
</evidence>
<organism evidence="3 4">
    <name type="scientific">Paracoccus shanxieyensis</name>
    <dbReference type="NCBI Taxonomy" id="2675752"/>
    <lineage>
        <taxon>Bacteria</taxon>
        <taxon>Pseudomonadati</taxon>
        <taxon>Pseudomonadota</taxon>
        <taxon>Alphaproteobacteria</taxon>
        <taxon>Rhodobacterales</taxon>
        <taxon>Paracoccaceae</taxon>
        <taxon>Paracoccus</taxon>
    </lineage>
</organism>